<organism evidence="2 3">
    <name type="scientific">Autumnicola lenta</name>
    <dbReference type="NCBI Taxonomy" id="3075593"/>
    <lineage>
        <taxon>Bacteria</taxon>
        <taxon>Pseudomonadati</taxon>
        <taxon>Bacteroidota</taxon>
        <taxon>Flavobacteriia</taxon>
        <taxon>Flavobacteriales</taxon>
        <taxon>Flavobacteriaceae</taxon>
        <taxon>Autumnicola</taxon>
    </lineage>
</organism>
<accession>A0ABU3CI87</accession>
<feature type="transmembrane region" description="Helical" evidence="1">
    <location>
        <begin position="7"/>
        <end position="26"/>
    </location>
</feature>
<evidence type="ECO:0008006" key="4">
    <source>
        <dbReference type="Google" id="ProtNLM"/>
    </source>
</evidence>
<dbReference type="Proteomes" id="UP001245285">
    <property type="component" value="Unassembled WGS sequence"/>
</dbReference>
<feature type="transmembrane region" description="Helical" evidence="1">
    <location>
        <begin position="193"/>
        <end position="219"/>
    </location>
</feature>
<dbReference type="RefSeq" id="WP_311494250.1">
    <property type="nucleotide sequence ID" value="NZ_JAVRHO010000005.1"/>
</dbReference>
<name>A0ABU3CI87_9FLAO</name>
<comment type="caution">
    <text evidence="2">The sequence shown here is derived from an EMBL/GenBank/DDBJ whole genome shotgun (WGS) entry which is preliminary data.</text>
</comment>
<evidence type="ECO:0000313" key="2">
    <source>
        <dbReference type="EMBL" id="MDT0646067.1"/>
    </source>
</evidence>
<gene>
    <name evidence="2" type="ORF">RM545_05140</name>
</gene>
<keyword evidence="1" id="KW-0812">Transmembrane</keyword>
<feature type="transmembrane region" description="Helical" evidence="1">
    <location>
        <begin position="142"/>
        <end position="164"/>
    </location>
</feature>
<keyword evidence="1" id="KW-0472">Membrane</keyword>
<feature type="transmembrane region" description="Helical" evidence="1">
    <location>
        <begin position="171"/>
        <end position="187"/>
    </location>
</feature>
<feature type="transmembrane region" description="Helical" evidence="1">
    <location>
        <begin position="56"/>
        <end position="73"/>
    </location>
</feature>
<reference evidence="2 3" key="1">
    <citation type="submission" date="2023-09" db="EMBL/GenBank/DDBJ databases">
        <authorList>
            <person name="Rey-Velasco X."/>
        </authorList>
    </citation>
    <scope>NUCLEOTIDE SEQUENCE [LARGE SCALE GENOMIC DNA]</scope>
    <source>
        <strain evidence="2 3">F260</strain>
    </source>
</reference>
<sequence length="232" mass="27352">MNLKKLFLPLACIVLAINIFAIIFQVELLQETSRLLFFVIPLVLFFQDLRFSNNNLLTFLLVFFFSELTILLPDLWYFNIFKLLLLITAYLLLSREALRFTKKVKSNKFILFFGGFLFLINGYFFTLHFLKIREHPGSMAELSIYALYYLSLLVLAIVALIYYINSYSKKSVFFIALVLAIIFADIFENMQQIYLLDLGLSLVQNILHFATAMLIFFFFTTKERRLNLRQFL</sequence>
<keyword evidence="3" id="KW-1185">Reference proteome</keyword>
<protein>
    <recommendedName>
        <fullName evidence="4">YhhN-like protein</fullName>
    </recommendedName>
</protein>
<keyword evidence="1" id="KW-1133">Transmembrane helix</keyword>
<evidence type="ECO:0000256" key="1">
    <source>
        <dbReference type="SAM" id="Phobius"/>
    </source>
</evidence>
<evidence type="ECO:0000313" key="3">
    <source>
        <dbReference type="Proteomes" id="UP001245285"/>
    </source>
</evidence>
<dbReference type="EMBL" id="JAVRHO010000005">
    <property type="protein sequence ID" value="MDT0646067.1"/>
    <property type="molecule type" value="Genomic_DNA"/>
</dbReference>
<feature type="transmembrane region" description="Helical" evidence="1">
    <location>
        <begin position="110"/>
        <end position="130"/>
    </location>
</feature>
<proteinExistence type="predicted"/>